<dbReference type="Proteomes" id="UP001642360">
    <property type="component" value="Unassembled WGS sequence"/>
</dbReference>
<feature type="region of interest" description="Disordered" evidence="1">
    <location>
        <begin position="65"/>
        <end position="90"/>
    </location>
</feature>
<organism evidence="2 3">
    <name type="scientific">Ilex paraguariensis</name>
    <name type="common">yerba mate</name>
    <dbReference type="NCBI Taxonomy" id="185542"/>
    <lineage>
        <taxon>Eukaryota</taxon>
        <taxon>Viridiplantae</taxon>
        <taxon>Streptophyta</taxon>
        <taxon>Embryophyta</taxon>
        <taxon>Tracheophyta</taxon>
        <taxon>Spermatophyta</taxon>
        <taxon>Magnoliopsida</taxon>
        <taxon>eudicotyledons</taxon>
        <taxon>Gunneridae</taxon>
        <taxon>Pentapetalae</taxon>
        <taxon>asterids</taxon>
        <taxon>campanulids</taxon>
        <taxon>Aquifoliales</taxon>
        <taxon>Aquifoliaceae</taxon>
        <taxon>Ilex</taxon>
    </lineage>
</organism>
<dbReference type="EMBL" id="CAUOFW020000848">
    <property type="protein sequence ID" value="CAK9137982.1"/>
    <property type="molecule type" value="Genomic_DNA"/>
</dbReference>
<proteinExistence type="predicted"/>
<feature type="compositionally biased region" description="Polar residues" evidence="1">
    <location>
        <begin position="72"/>
        <end position="88"/>
    </location>
</feature>
<keyword evidence="3" id="KW-1185">Reference proteome</keyword>
<dbReference type="AlphaFoldDB" id="A0ABC8R7H1"/>
<evidence type="ECO:0000256" key="1">
    <source>
        <dbReference type="SAM" id="MobiDB-lite"/>
    </source>
</evidence>
<reference evidence="2 3" key="1">
    <citation type="submission" date="2024-02" db="EMBL/GenBank/DDBJ databases">
        <authorList>
            <person name="Vignale AGUSTIN F."/>
            <person name="Sosa J E."/>
            <person name="Modenutti C."/>
        </authorList>
    </citation>
    <scope>NUCLEOTIDE SEQUENCE [LARGE SCALE GENOMIC DNA]</scope>
</reference>
<accession>A0ABC8R7H1</accession>
<protein>
    <submittedName>
        <fullName evidence="2">Uncharacterized protein</fullName>
    </submittedName>
</protein>
<dbReference type="Pfam" id="PF05553">
    <property type="entry name" value="DUF761"/>
    <property type="match status" value="1"/>
</dbReference>
<dbReference type="InterPro" id="IPR008480">
    <property type="entry name" value="DUF761_pln"/>
</dbReference>
<name>A0ABC8R7H1_9AQUA</name>
<gene>
    <name evidence="2" type="ORF">ILEXP_LOCUS5038</name>
</gene>
<evidence type="ECO:0000313" key="2">
    <source>
        <dbReference type="EMBL" id="CAK9137982.1"/>
    </source>
</evidence>
<sequence>MSMIQLSNMPINRWSLLDRLKRAVKKISFLLSFDINRWKLSSMIGASSGRSRRLSFNDRPGLRACTKDTESSDSGSSHGLQRTLSFPSSEDDIDKRAEMFITNFKRQLQIERQISLKLRYCRGDSFESASPL</sequence>
<evidence type="ECO:0000313" key="3">
    <source>
        <dbReference type="Proteomes" id="UP001642360"/>
    </source>
</evidence>
<comment type="caution">
    <text evidence="2">The sequence shown here is derived from an EMBL/GenBank/DDBJ whole genome shotgun (WGS) entry which is preliminary data.</text>
</comment>